<dbReference type="KEGG" id="mik:FOE78_10025"/>
<keyword evidence="3" id="KW-1185">Reference proteome</keyword>
<proteinExistence type="predicted"/>
<dbReference type="Pfam" id="PF09957">
    <property type="entry name" value="VapB_antitoxin"/>
    <property type="match status" value="1"/>
</dbReference>
<protein>
    <submittedName>
        <fullName evidence="2">DUF2191 domain-containing protein</fullName>
    </submittedName>
</protein>
<reference evidence="2 3" key="1">
    <citation type="submission" date="2019-07" db="EMBL/GenBank/DDBJ databases">
        <title>Microlunatus dokdonensis sp. nov. isolated from the rhizospheric soil of the wild plant Elymus tsukushiensis.</title>
        <authorList>
            <person name="Ghim S.-Y."/>
            <person name="Hwang Y.-J."/>
            <person name="Son J.-S."/>
            <person name="Shin J.-H."/>
        </authorList>
    </citation>
    <scope>NUCLEOTIDE SEQUENCE [LARGE SCALE GENOMIC DNA]</scope>
    <source>
        <strain evidence="2 3">KUDC0627</strain>
    </source>
</reference>
<gene>
    <name evidence="2" type="ORF">FOE78_10025</name>
</gene>
<dbReference type="InterPro" id="IPR019239">
    <property type="entry name" value="VapB_antitoxin"/>
</dbReference>
<feature type="region of interest" description="Disordered" evidence="1">
    <location>
        <begin position="48"/>
        <end position="69"/>
    </location>
</feature>
<sequence>MKTMIDLDDEALAQAARELGTTTKKDTVNAALAFVAARRKRIEQLLDDPYSSGVGPDIGDEQIMKTARR</sequence>
<organism evidence="2 3">
    <name type="scientific">Microlunatus elymi</name>
    <dbReference type="NCBI Taxonomy" id="2596828"/>
    <lineage>
        <taxon>Bacteria</taxon>
        <taxon>Bacillati</taxon>
        <taxon>Actinomycetota</taxon>
        <taxon>Actinomycetes</taxon>
        <taxon>Propionibacteriales</taxon>
        <taxon>Propionibacteriaceae</taxon>
        <taxon>Microlunatus</taxon>
    </lineage>
</organism>
<dbReference type="RefSeq" id="WP_143986163.1">
    <property type="nucleotide sequence ID" value="NZ_CP041692.1"/>
</dbReference>
<evidence type="ECO:0000256" key="1">
    <source>
        <dbReference type="SAM" id="MobiDB-lite"/>
    </source>
</evidence>
<dbReference type="OrthoDB" id="4563074at2"/>
<dbReference type="Proteomes" id="UP000319263">
    <property type="component" value="Chromosome"/>
</dbReference>
<name>A0A516PYE6_9ACTN</name>
<dbReference type="EMBL" id="CP041692">
    <property type="protein sequence ID" value="QDP96197.1"/>
    <property type="molecule type" value="Genomic_DNA"/>
</dbReference>
<evidence type="ECO:0000313" key="3">
    <source>
        <dbReference type="Proteomes" id="UP000319263"/>
    </source>
</evidence>
<evidence type="ECO:0000313" key="2">
    <source>
        <dbReference type="EMBL" id="QDP96197.1"/>
    </source>
</evidence>
<accession>A0A516PYE6</accession>
<dbReference type="AlphaFoldDB" id="A0A516PYE6"/>